<dbReference type="AlphaFoldDB" id="A0AAV4A1I2"/>
<name>A0AAV4A1I2_9GAST</name>
<reference evidence="1 2" key="1">
    <citation type="journal article" date="2021" name="Elife">
        <title>Chloroplast acquisition without the gene transfer in kleptoplastic sea slugs, Plakobranchus ocellatus.</title>
        <authorList>
            <person name="Maeda T."/>
            <person name="Takahashi S."/>
            <person name="Yoshida T."/>
            <person name="Shimamura S."/>
            <person name="Takaki Y."/>
            <person name="Nagai Y."/>
            <person name="Toyoda A."/>
            <person name="Suzuki Y."/>
            <person name="Arimoto A."/>
            <person name="Ishii H."/>
            <person name="Satoh N."/>
            <person name="Nishiyama T."/>
            <person name="Hasebe M."/>
            <person name="Maruyama T."/>
            <person name="Minagawa J."/>
            <person name="Obokata J."/>
            <person name="Shigenobu S."/>
        </authorList>
    </citation>
    <scope>NUCLEOTIDE SEQUENCE [LARGE SCALE GENOMIC DNA]</scope>
</reference>
<organism evidence="1 2">
    <name type="scientific">Plakobranchus ocellatus</name>
    <dbReference type="NCBI Taxonomy" id="259542"/>
    <lineage>
        <taxon>Eukaryota</taxon>
        <taxon>Metazoa</taxon>
        <taxon>Spiralia</taxon>
        <taxon>Lophotrochozoa</taxon>
        <taxon>Mollusca</taxon>
        <taxon>Gastropoda</taxon>
        <taxon>Heterobranchia</taxon>
        <taxon>Euthyneura</taxon>
        <taxon>Panpulmonata</taxon>
        <taxon>Sacoglossa</taxon>
        <taxon>Placobranchoidea</taxon>
        <taxon>Plakobranchidae</taxon>
        <taxon>Plakobranchus</taxon>
    </lineage>
</organism>
<evidence type="ECO:0000313" key="2">
    <source>
        <dbReference type="Proteomes" id="UP000735302"/>
    </source>
</evidence>
<proteinExistence type="predicted"/>
<sequence>MTANYSLGTVRALVSLTVTGMSKNVAIAPSFLDNTTSCLYARLLRLIEGHEEGTRGDYFKVMRNLFGSRAPHPTWSTTKRTNCREFQCCASARLELYSQLRVWDLYWD</sequence>
<dbReference type="EMBL" id="BLXT01003145">
    <property type="protein sequence ID" value="GFO00732.1"/>
    <property type="molecule type" value="Genomic_DNA"/>
</dbReference>
<comment type="caution">
    <text evidence="1">The sequence shown here is derived from an EMBL/GenBank/DDBJ whole genome shotgun (WGS) entry which is preliminary data.</text>
</comment>
<accession>A0AAV4A1I2</accession>
<gene>
    <name evidence="1" type="ORF">PoB_002723700</name>
</gene>
<keyword evidence="2" id="KW-1185">Reference proteome</keyword>
<evidence type="ECO:0000313" key="1">
    <source>
        <dbReference type="EMBL" id="GFO00732.1"/>
    </source>
</evidence>
<dbReference type="Proteomes" id="UP000735302">
    <property type="component" value="Unassembled WGS sequence"/>
</dbReference>
<protein>
    <submittedName>
        <fullName evidence="1">Uncharacterized protein</fullName>
    </submittedName>
</protein>